<gene>
    <name evidence="10" type="ORF">TWF696_002161</name>
</gene>
<name>A0AAV9U3L3_9PEZI</name>
<feature type="transmembrane region" description="Helical" evidence="8">
    <location>
        <begin position="443"/>
        <end position="462"/>
    </location>
</feature>
<evidence type="ECO:0000313" key="11">
    <source>
        <dbReference type="Proteomes" id="UP001375240"/>
    </source>
</evidence>
<dbReference type="Pfam" id="PF00083">
    <property type="entry name" value="Sugar_tr"/>
    <property type="match status" value="1"/>
</dbReference>
<feature type="transmembrane region" description="Helical" evidence="8">
    <location>
        <begin position="379"/>
        <end position="399"/>
    </location>
</feature>
<dbReference type="PANTHER" id="PTHR23503">
    <property type="entry name" value="SOLUTE CARRIER FAMILY 2"/>
    <property type="match status" value="1"/>
</dbReference>
<feature type="transmembrane region" description="Helical" evidence="8">
    <location>
        <begin position="147"/>
        <end position="169"/>
    </location>
</feature>
<feature type="transmembrane region" description="Helical" evidence="8">
    <location>
        <begin position="286"/>
        <end position="309"/>
    </location>
</feature>
<comment type="similarity">
    <text evidence="2 7">Belongs to the major facilitator superfamily. Sugar transporter (TC 2.A.1.1) family.</text>
</comment>
<evidence type="ECO:0000256" key="7">
    <source>
        <dbReference type="RuleBase" id="RU003346"/>
    </source>
</evidence>
<feature type="transmembrane region" description="Helical" evidence="8">
    <location>
        <begin position="175"/>
        <end position="198"/>
    </location>
</feature>
<evidence type="ECO:0000256" key="8">
    <source>
        <dbReference type="SAM" id="Phobius"/>
    </source>
</evidence>
<dbReference type="InterPro" id="IPR003663">
    <property type="entry name" value="Sugar/inositol_transpt"/>
</dbReference>
<keyword evidence="5 8" id="KW-1133">Transmembrane helix</keyword>
<feature type="domain" description="Major facilitator superfamily (MFS) profile" evidence="9">
    <location>
        <begin position="11"/>
        <end position="466"/>
    </location>
</feature>
<sequence>MKDITPFLLFNILIVSLGSLLFGYHIAELNAPEDVISCRKRGVSLDLSLRPCIPMSPQTYGFVTSIFSVGGLGGAITAGSIADRYGRKRAALFYSAGFIIGPIFMTIASDVTTLSIGRLISGFSAGSSVVIAPLYIHNVAPSEYAGLFGASTQVIINFGIIVAQFLGLFLSNIPFWRLILAIGGFIGLAQALLLPFCVESPKWLASVGKTGLARRSLAKLRGRNNIDDEIAVYAALGSDIDDAFADDEENTANQRLLDSPTEISNNISKKVTLYEFLTTVEHRRQLIAIVGIMIAQQFMGINAIIMYGVGILKVIIPSGATLINVLVSLLNLFVTAGAARFIDKVGRKSLLLTSIAGMGVFSALLGVGIIFKIQVLSGVATLMFVSSFAIGLGPLPFMIASELVDHDAVGAAQSIGLTTNWLATFAIASGFPILREIVGDGEVFFIFAALGVVFFWFVLQAIPETKGKTVDEVWGHTRRVD</sequence>
<evidence type="ECO:0000256" key="5">
    <source>
        <dbReference type="ARBA" id="ARBA00022989"/>
    </source>
</evidence>
<dbReference type="PROSITE" id="PS50850">
    <property type="entry name" value="MFS"/>
    <property type="match status" value="1"/>
</dbReference>
<evidence type="ECO:0000256" key="2">
    <source>
        <dbReference type="ARBA" id="ARBA00010992"/>
    </source>
</evidence>
<feature type="transmembrane region" description="Helical" evidence="8">
    <location>
        <begin position="7"/>
        <end position="27"/>
    </location>
</feature>
<keyword evidence="6 8" id="KW-0472">Membrane</keyword>
<dbReference type="InterPro" id="IPR045263">
    <property type="entry name" value="GLUT"/>
</dbReference>
<feature type="transmembrane region" description="Helical" evidence="8">
    <location>
        <begin position="350"/>
        <end position="373"/>
    </location>
</feature>
<dbReference type="InterPro" id="IPR036259">
    <property type="entry name" value="MFS_trans_sf"/>
</dbReference>
<feature type="transmembrane region" description="Helical" evidence="8">
    <location>
        <begin position="411"/>
        <end position="431"/>
    </location>
</feature>
<dbReference type="SUPFAM" id="SSF103473">
    <property type="entry name" value="MFS general substrate transporter"/>
    <property type="match status" value="1"/>
</dbReference>
<feature type="transmembrane region" description="Helical" evidence="8">
    <location>
        <begin position="59"/>
        <end position="79"/>
    </location>
</feature>
<dbReference type="PRINTS" id="PR00171">
    <property type="entry name" value="SUGRTRNSPORT"/>
</dbReference>
<dbReference type="InterPro" id="IPR005828">
    <property type="entry name" value="MFS_sugar_transport-like"/>
</dbReference>
<organism evidence="10 11">
    <name type="scientific">Orbilia brochopaga</name>
    <dbReference type="NCBI Taxonomy" id="3140254"/>
    <lineage>
        <taxon>Eukaryota</taxon>
        <taxon>Fungi</taxon>
        <taxon>Dikarya</taxon>
        <taxon>Ascomycota</taxon>
        <taxon>Pezizomycotina</taxon>
        <taxon>Orbiliomycetes</taxon>
        <taxon>Orbiliales</taxon>
        <taxon>Orbiliaceae</taxon>
        <taxon>Orbilia</taxon>
    </lineage>
</organism>
<proteinExistence type="inferred from homology"/>
<reference evidence="10 11" key="1">
    <citation type="submission" date="2019-10" db="EMBL/GenBank/DDBJ databases">
        <authorList>
            <person name="Palmer J.M."/>
        </authorList>
    </citation>
    <scope>NUCLEOTIDE SEQUENCE [LARGE SCALE GENOMIC DNA]</scope>
    <source>
        <strain evidence="10 11">TWF696</strain>
    </source>
</reference>
<keyword evidence="4 8" id="KW-0812">Transmembrane</keyword>
<feature type="transmembrane region" description="Helical" evidence="8">
    <location>
        <begin position="91"/>
        <end position="109"/>
    </location>
</feature>
<dbReference type="AlphaFoldDB" id="A0AAV9U3L3"/>
<protein>
    <recommendedName>
        <fullName evidence="9">Major facilitator superfamily (MFS) profile domain-containing protein</fullName>
    </recommendedName>
</protein>
<dbReference type="PROSITE" id="PS00216">
    <property type="entry name" value="SUGAR_TRANSPORT_1"/>
    <property type="match status" value="1"/>
</dbReference>
<comment type="caution">
    <text evidence="10">The sequence shown here is derived from an EMBL/GenBank/DDBJ whole genome shotgun (WGS) entry which is preliminary data.</text>
</comment>
<dbReference type="PANTHER" id="PTHR23503:SF8">
    <property type="entry name" value="FACILITATED GLUCOSE TRANSPORTER PROTEIN 1"/>
    <property type="match status" value="1"/>
</dbReference>
<evidence type="ECO:0000256" key="1">
    <source>
        <dbReference type="ARBA" id="ARBA00004141"/>
    </source>
</evidence>
<dbReference type="InterPro" id="IPR005829">
    <property type="entry name" value="Sugar_transporter_CS"/>
</dbReference>
<accession>A0AAV9U3L3</accession>
<dbReference type="EMBL" id="JAVHNQ010000012">
    <property type="protein sequence ID" value="KAK6335382.1"/>
    <property type="molecule type" value="Genomic_DNA"/>
</dbReference>
<evidence type="ECO:0000256" key="6">
    <source>
        <dbReference type="ARBA" id="ARBA00023136"/>
    </source>
</evidence>
<dbReference type="Proteomes" id="UP001375240">
    <property type="component" value="Unassembled WGS sequence"/>
</dbReference>
<dbReference type="GO" id="GO:0015149">
    <property type="term" value="F:hexose transmembrane transporter activity"/>
    <property type="evidence" value="ECO:0007669"/>
    <property type="project" value="TreeGrafter"/>
</dbReference>
<evidence type="ECO:0000259" key="9">
    <source>
        <dbReference type="PROSITE" id="PS50850"/>
    </source>
</evidence>
<dbReference type="InterPro" id="IPR020846">
    <property type="entry name" value="MFS_dom"/>
</dbReference>
<keyword evidence="11" id="KW-1185">Reference proteome</keyword>
<keyword evidence="3 7" id="KW-0813">Transport</keyword>
<dbReference type="GO" id="GO:0016020">
    <property type="term" value="C:membrane"/>
    <property type="evidence" value="ECO:0007669"/>
    <property type="project" value="UniProtKB-SubCell"/>
</dbReference>
<feature type="transmembrane region" description="Helical" evidence="8">
    <location>
        <begin position="315"/>
        <end position="338"/>
    </location>
</feature>
<evidence type="ECO:0000256" key="4">
    <source>
        <dbReference type="ARBA" id="ARBA00022692"/>
    </source>
</evidence>
<dbReference type="Gene3D" id="1.20.1250.20">
    <property type="entry name" value="MFS general substrate transporter like domains"/>
    <property type="match status" value="1"/>
</dbReference>
<feature type="transmembrane region" description="Helical" evidence="8">
    <location>
        <begin position="115"/>
        <end position="135"/>
    </location>
</feature>
<evidence type="ECO:0000313" key="10">
    <source>
        <dbReference type="EMBL" id="KAK6335382.1"/>
    </source>
</evidence>
<comment type="subcellular location">
    <subcellularLocation>
        <location evidence="1">Membrane</location>
        <topology evidence="1">Multi-pass membrane protein</topology>
    </subcellularLocation>
</comment>
<evidence type="ECO:0000256" key="3">
    <source>
        <dbReference type="ARBA" id="ARBA00022448"/>
    </source>
</evidence>
<dbReference type="NCBIfam" id="TIGR00879">
    <property type="entry name" value="SP"/>
    <property type="match status" value="1"/>
</dbReference>